<reference evidence="2" key="1">
    <citation type="journal article" date="2021" name="G3 (Bethesda)">
        <title>Genome and transcriptome analysis of the beet armyworm Spodoptera exigua reveals targets for pest control. .</title>
        <authorList>
            <person name="Simon S."/>
            <person name="Breeschoten T."/>
            <person name="Jansen H.J."/>
            <person name="Dirks R.P."/>
            <person name="Schranz M.E."/>
            <person name="Ros V.I.D."/>
        </authorList>
    </citation>
    <scope>NUCLEOTIDE SEQUENCE</scope>
    <source>
        <strain evidence="2">TB_SE_WUR_2020</strain>
    </source>
</reference>
<feature type="domain" description="Peptidase C1A papain C-terminal" evidence="1">
    <location>
        <begin position="49"/>
        <end position="141"/>
    </location>
</feature>
<gene>
    <name evidence="2" type="ORF">HF086_016469</name>
</gene>
<dbReference type="InterPro" id="IPR000668">
    <property type="entry name" value="Peptidase_C1A_C"/>
</dbReference>
<protein>
    <recommendedName>
        <fullName evidence="1">Peptidase C1A papain C-terminal domain-containing protein</fullName>
    </recommendedName>
</protein>
<comment type="caution">
    <text evidence="2">The sequence shown here is derived from an EMBL/GenBank/DDBJ whole genome shotgun (WGS) entry which is preliminary data.</text>
</comment>
<dbReference type="Gene3D" id="3.90.70.10">
    <property type="entry name" value="Cysteine proteinases"/>
    <property type="match status" value="1"/>
</dbReference>
<dbReference type="AlphaFoldDB" id="A0A922MW59"/>
<dbReference type="Proteomes" id="UP000814243">
    <property type="component" value="Unassembled WGS sequence"/>
</dbReference>
<evidence type="ECO:0000313" key="2">
    <source>
        <dbReference type="EMBL" id="KAH9643919.1"/>
    </source>
</evidence>
<accession>A0A922MW59</accession>
<dbReference type="GO" id="GO:0008234">
    <property type="term" value="F:cysteine-type peptidase activity"/>
    <property type="evidence" value="ECO:0007669"/>
    <property type="project" value="InterPro"/>
</dbReference>
<dbReference type="SUPFAM" id="SSF54001">
    <property type="entry name" value="Cysteine proteinases"/>
    <property type="match status" value="1"/>
</dbReference>
<dbReference type="EMBL" id="JACEFF010000106">
    <property type="protein sequence ID" value="KAH9643919.1"/>
    <property type="molecule type" value="Genomic_DNA"/>
</dbReference>
<evidence type="ECO:0000313" key="3">
    <source>
        <dbReference type="Proteomes" id="UP000814243"/>
    </source>
</evidence>
<name>A0A922MW59_SPOEX</name>
<organism evidence="2 3">
    <name type="scientific">Spodoptera exigua</name>
    <name type="common">Beet armyworm</name>
    <name type="synonym">Noctua fulgens</name>
    <dbReference type="NCBI Taxonomy" id="7107"/>
    <lineage>
        <taxon>Eukaryota</taxon>
        <taxon>Metazoa</taxon>
        <taxon>Ecdysozoa</taxon>
        <taxon>Arthropoda</taxon>
        <taxon>Hexapoda</taxon>
        <taxon>Insecta</taxon>
        <taxon>Pterygota</taxon>
        <taxon>Neoptera</taxon>
        <taxon>Endopterygota</taxon>
        <taxon>Lepidoptera</taxon>
        <taxon>Glossata</taxon>
        <taxon>Ditrysia</taxon>
        <taxon>Noctuoidea</taxon>
        <taxon>Noctuidae</taxon>
        <taxon>Amphipyrinae</taxon>
        <taxon>Spodoptera</taxon>
    </lineage>
</organism>
<sequence>MFSSLIGAVKASSLNWNSSMTAAPATPSLLPTPCKHSSIDGTASGGNSDCSSKDGNAGCDGGSLRGALRYAAREGLITESQYPYVGKDSTCKYNSFLVRVRARRWATLPFGDEKAVERTLATIGPLAVAVNAAPFTFQLYR</sequence>
<dbReference type="Pfam" id="PF00112">
    <property type="entry name" value="Peptidase_C1"/>
    <property type="match status" value="1"/>
</dbReference>
<proteinExistence type="predicted"/>
<evidence type="ECO:0000259" key="1">
    <source>
        <dbReference type="Pfam" id="PF00112"/>
    </source>
</evidence>
<dbReference type="GO" id="GO:0006508">
    <property type="term" value="P:proteolysis"/>
    <property type="evidence" value="ECO:0007669"/>
    <property type="project" value="InterPro"/>
</dbReference>
<dbReference type="InterPro" id="IPR038765">
    <property type="entry name" value="Papain-like_cys_pep_sf"/>
</dbReference>